<evidence type="ECO:0000313" key="3">
    <source>
        <dbReference type="Proteomes" id="UP000187203"/>
    </source>
</evidence>
<sequence length="80" mass="8041">MNSSPVSPAVIDSPDFLVASTDVASSLPATPHSAPSDTAADYGNSSMAGSTENIVLTSCTAGTAKGHVIVHKHVANAHHM</sequence>
<comment type="caution">
    <text evidence="2">The sequence shown here is derived from an EMBL/GenBank/DDBJ whole genome shotgun (WGS) entry which is preliminary data.</text>
</comment>
<accession>A0A1R3KIM8</accession>
<dbReference type="EMBL" id="AWUE01013460">
    <property type="protein sequence ID" value="OMP06909.1"/>
    <property type="molecule type" value="Genomic_DNA"/>
</dbReference>
<feature type="region of interest" description="Disordered" evidence="1">
    <location>
        <begin position="25"/>
        <end position="47"/>
    </location>
</feature>
<evidence type="ECO:0000256" key="1">
    <source>
        <dbReference type="SAM" id="MobiDB-lite"/>
    </source>
</evidence>
<keyword evidence="3" id="KW-1185">Reference proteome</keyword>
<gene>
    <name evidence="2" type="ORF">COLO4_07801</name>
</gene>
<evidence type="ECO:0000313" key="2">
    <source>
        <dbReference type="EMBL" id="OMP06909.1"/>
    </source>
</evidence>
<organism evidence="2 3">
    <name type="scientific">Corchorus olitorius</name>
    <dbReference type="NCBI Taxonomy" id="93759"/>
    <lineage>
        <taxon>Eukaryota</taxon>
        <taxon>Viridiplantae</taxon>
        <taxon>Streptophyta</taxon>
        <taxon>Embryophyta</taxon>
        <taxon>Tracheophyta</taxon>
        <taxon>Spermatophyta</taxon>
        <taxon>Magnoliopsida</taxon>
        <taxon>eudicotyledons</taxon>
        <taxon>Gunneridae</taxon>
        <taxon>Pentapetalae</taxon>
        <taxon>rosids</taxon>
        <taxon>malvids</taxon>
        <taxon>Malvales</taxon>
        <taxon>Malvaceae</taxon>
        <taxon>Grewioideae</taxon>
        <taxon>Apeibeae</taxon>
        <taxon>Corchorus</taxon>
    </lineage>
</organism>
<protein>
    <submittedName>
        <fullName evidence="2">DNA mismatch repair protein MSH2</fullName>
    </submittedName>
</protein>
<dbReference type="Proteomes" id="UP000187203">
    <property type="component" value="Unassembled WGS sequence"/>
</dbReference>
<reference evidence="3" key="1">
    <citation type="submission" date="2013-09" db="EMBL/GenBank/DDBJ databases">
        <title>Corchorus olitorius genome sequencing.</title>
        <authorList>
            <person name="Alam M."/>
            <person name="Haque M.S."/>
            <person name="Islam M.S."/>
            <person name="Emdad E.M."/>
            <person name="Islam M.M."/>
            <person name="Ahmed B."/>
            <person name="Halim A."/>
            <person name="Hossen Q.M.M."/>
            <person name="Hossain M.Z."/>
            <person name="Ahmed R."/>
            <person name="Khan M.M."/>
            <person name="Islam R."/>
            <person name="Rashid M.M."/>
            <person name="Khan S.A."/>
            <person name="Rahman M.S."/>
            <person name="Alam M."/>
            <person name="Yahiya A.S."/>
            <person name="Khan M.S."/>
            <person name="Azam M.S."/>
            <person name="Haque T."/>
            <person name="Lashkar M.Z.H."/>
            <person name="Akhand A.I."/>
            <person name="Morshed G."/>
            <person name="Roy S."/>
            <person name="Uddin K.S."/>
            <person name="Rabeya T."/>
            <person name="Hossain A.S."/>
            <person name="Chowdhury A."/>
            <person name="Snigdha A.R."/>
            <person name="Mortoza M.S."/>
            <person name="Matin S.A."/>
            <person name="Hoque S.M.E."/>
            <person name="Islam M.K."/>
            <person name="Roy D.K."/>
            <person name="Haider R."/>
            <person name="Moosa M.M."/>
            <person name="Elias S.M."/>
            <person name="Hasan A.M."/>
            <person name="Jahan S."/>
            <person name="Shafiuddin M."/>
            <person name="Mahmood N."/>
            <person name="Shommy N.S."/>
        </authorList>
    </citation>
    <scope>NUCLEOTIDE SEQUENCE [LARGE SCALE GENOMIC DNA]</scope>
    <source>
        <strain evidence="3">cv. O-4</strain>
    </source>
</reference>
<name>A0A1R3KIM8_9ROSI</name>
<proteinExistence type="predicted"/>
<dbReference type="AlphaFoldDB" id="A0A1R3KIM8"/>
<feature type="compositionally biased region" description="Polar residues" evidence="1">
    <location>
        <begin position="25"/>
        <end position="36"/>
    </location>
</feature>